<dbReference type="EMBL" id="REGN01000703">
    <property type="protein sequence ID" value="RNA39797.1"/>
    <property type="molecule type" value="Genomic_DNA"/>
</dbReference>
<evidence type="ECO:0000313" key="3">
    <source>
        <dbReference type="Proteomes" id="UP000276133"/>
    </source>
</evidence>
<reference evidence="2 3" key="1">
    <citation type="journal article" date="2018" name="Sci. Rep.">
        <title>Genomic signatures of local adaptation to the degree of environmental predictability in rotifers.</title>
        <authorList>
            <person name="Franch-Gras L."/>
            <person name="Hahn C."/>
            <person name="Garcia-Roger E.M."/>
            <person name="Carmona M.J."/>
            <person name="Serra M."/>
            <person name="Gomez A."/>
        </authorList>
    </citation>
    <scope>NUCLEOTIDE SEQUENCE [LARGE SCALE GENOMIC DNA]</scope>
    <source>
        <strain evidence="2">HYR1</strain>
    </source>
</reference>
<protein>
    <submittedName>
        <fullName evidence="2">Uncharacterized protein</fullName>
    </submittedName>
</protein>
<keyword evidence="1" id="KW-1133">Transmembrane helix</keyword>
<evidence type="ECO:0000256" key="1">
    <source>
        <dbReference type="SAM" id="Phobius"/>
    </source>
</evidence>
<feature type="transmembrane region" description="Helical" evidence="1">
    <location>
        <begin position="119"/>
        <end position="144"/>
    </location>
</feature>
<evidence type="ECO:0000313" key="2">
    <source>
        <dbReference type="EMBL" id="RNA39797.1"/>
    </source>
</evidence>
<proteinExistence type="predicted"/>
<feature type="transmembrane region" description="Helical" evidence="1">
    <location>
        <begin position="89"/>
        <end position="107"/>
    </location>
</feature>
<name>A0A3M7SVW9_BRAPC</name>
<organism evidence="2 3">
    <name type="scientific">Brachionus plicatilis</name>
    <name type="common">Marine rotifer</name>
    <name type="synonym">Brachionus muelleri</name>
    <dbReference type="NCBI Taxonomy" id="10195"/>
    <lineage>
        <taxon>Eukaryota</taxon>
        <taxon>Metazoa</taxon>
        <taxon>Spiralia</taxon>
        <taxon>Gnathifera</taxon>
        <taxon>Rotifera</taxon>
        <taxon>Eurotatoria</taxon>
        <taxon>Monogononta</taxon>
        <taxon>Pseudotrocha</taxon>
        <taxon>Ploima</taxon>
        <taxon>Brachionidae</taxon>
        <taxon>Brachionus</taxon>
    </lineage>
</organism>
<gene>
    <name evidence="2" type="ORF">BpHYR1_034393</name>
</gene>
<keyword evidence="1" id="KW-0472">Membrane</keyword>
<dbReference type="Proteomes" id="UP000276133">
    <property type="component" value="Unassembled WGS sequence"/>
</dbReference>
<dbReference type="AlphaFoldDB" id="A0A3M7SVW9"/>
<sequence length="183" mass="21807">MYQLLARQFSLLVGKQMVHYNLADIISYLLDVPTCLLKVTEKSNGPKKNILQLNFFLYSESNVYWLGILKFRIKKIRSKNAYWLQSNTFYHFCPEIAFFYHIFLVLIDIIDTLLLKFGIWLGPSIVTNSFMFGHITLFLFRILLKNRYRSKNICYTSVLFKEHRIKTDKFCYNIYVDVLISKL</sequence>
<comment type="caution">
    <text evidence="2">The sequence shown here is derived from an EMBL/GenBank/DDBJ whole genome shotgun (WGS) entry which is preliminary data.</text>
</comment>
<keyword evidence="3" id="KW-1185">Reference proteome</keyword>
<keyword evidence="1" id="KW-0812">Transmembrane</keyword>
<accession>A0A3M7SVW9</accession>